<dbReference type="SUPFAM" id="SSF51445">
    <property type="entry name" value="(Trans)glycosidases"/>
    <property type="match status" value="1"/>
</dbReference>
<dbReference type="InterPro" id="IPR013780">
    <property type="entry name" value="Glyco_hydro_b"/>
</dbReference>
<evidence type="ECO:0000259" key="6">
    <source>
        <dbReference type="Pfam" id="PF17801"/>
    </source>
</evidence>
<dbReference type="GO" id="GO:0004557">
    <property type="term" value="F:alpha-galactosidase activity"/>
    <property type="evidence" value="ECO:0007669"/>
    <property type="project" value="UniProtKB-EC"/>
</dbReference>
<dbReference type="CDD" id="cd14792">
    <property type="entry name" value="GH27"/>
    <property type="match status" value="1"/>
</dbReference>
<dbReference type="PANTHER" id="PTHR11452">
    <property type="entry name" value="ALPHA-GALACTOSIDASE/ALPHA-N-ACETYLGALACTOSAMINIDASE"/>
    <property type="match status" value="1"/>
</dbReference>
<evidence type="ECO:0000313" key="8">
    <source>
        <dbReference type="Proteomes" id="UP000221961"/>
    </source>
</evidence>
<dbReference type="InterPro" id="IPR041233">
    <property type="entry name" value="Melibiase_C"/>
</dbReference>
<dbReference type="InterPro" id="IPR017853">
    <property type="entry name" value="GH"/>
</dbReference>
<dbReference type="AlphaFoldDB" id="A0A291RSR5"/>
<name>A0A291RSR5_9NOCA</name>
<dbReference type="Proteomes" id="UP000221961">
    <property type="component" value="Chromosome"/>
</dbReference>
<reference evidence="7 8" key="1">
    <citation type="submission" date="2017-10" db="EMBL/GenBank/DDBJ databases">
        <title>Comparative genomics between pathogenic Norcardia.</title>
        <authorList>
            <person name="Zeng L."/>
        </authorList>
    </citation>
    <scope>NUCLEOTIDE SEQUENCE [LARGE SCALE GENOMIC DNA]</scope>
    <source>
        <strain evidence="7 8">NC_YFY_NT001</strain>
    </source>
</reference>
<evidence type="ECO:0000256" key="2">
    <source>
        <dbReference type="ARBA" id="ARBA00022729"/>
    </source>
</evidence>
<dbReference type="SUPFAM" id="SSF51011">
    <property type="entry name" value="Glycosyl hydrolase domain"/>
    <property type="match status" value="1"/>
</dbReference>
<comment type="catalytic activity">
    <reaction evidence="5">
        <text>Hydrolysis of terminal, non-reducing alpha-D-galactose residues in alpha-D-galactosides, including galactose oligosaccharides, galactomannans and galactolipids.</text>
        <dbReference type="EC" id="3.2.1.22"/>
    </reaction>
</comment>
<evidence type="ECO:0000256" key="4">
    <source>
        <dbReference type="ARBA" id="ARBA00023295"/>
    </source>
</evidence>
<dbReference type="PRINTS" id="PR00740">
    <property type="entry name" value="GLHYDRLASE27"/>
</dbReference>
<dbReference type="EMBL" id="CP023778">
    <property type="protein sequence ID" value="ATL70330.1"/>
    <property type="molecule type" value="Genomic_DNA"/>
</dbReference>
<dbReference type="RefSeq" id="WP_098697312.1">
    <property type="nucleotide sequence ID" value="NZ_CP023778.1"/>
</dbReference>
<keyword evidence="2" id="KW-0732">Signal</keyword>
<evidence type="ECO:0000256" key="3">
    <source>
        <dbReference type="ARBA" id="ARBA00022801"/>
    </source>
</evidence>
<dbReference type="Pfam" id="PF17801">
    <property type="entry name" value="Melibiase_C"/>
    <property type="match status" value="1"/>
</dbReference>
<dbReference type="Pfam" id="PF16499">
    <property type="entry name" value="Melibiase_2"/>
    <property type="match status" value="1"/>
</dbReference>
<dbReference type="PROSITE" id="PS51257">
    <property type="entry name" value="PROKAR_LIPOPROTEIN"/>
    <property type="match status" value="1"/>
</dbReference>
<accession>A0A291RSR5</accession>
<dbReference type="Gene3D" id="3.20.20.70">
    <property type="entry name" value="Aldolase class I"/>
    <property type="match status" value="1"/>
</dbReference>
<comment type="similarity">
    <text evidence="1 5">Belongs to the glycosyl hydrolase 27 family.</text>
</comment>
<dbReference type="Gene3D" id="2.60.40.1180">
    <property type="entry name" value="Golgi alpha-mannosidase II"/>
    <property type="match status" value="1"/>
</dbReference>
<gene>
    <name evidence="7" type="ORF">CRH09_33260</name>
</gene>
<dbReference type="InterPro" id="IPR013785">
    <property type="entry name" value="Aldolase_TIM"/>
</dbReference>
<evidence type="ECO:0000256" key="5">
    <source>
        <dbReference type="RuleBase" id="RU361168"/>
    </source>
</evidence>
<dbReference type="InterPro" id="IPR002241">
    <property type="entry name" value="Glyco_hydro_27"/>
</dbReference>
<dbReference type="GeneID" id="88362140"/>
<feature type="domain" description="Alpha galactosidase C-terminal" evidence="6">
    <location>
        <begin position="353"/>
        <end position="424"/>
    </location>
</feature>
<protein>
    <recommendedName>
        <fullName evidence="5">Alpha-galactosidase</fullName>
        <ecNumber evidence="5">3.2.1.22</ecNumber>
    </recommendedName>
    <alternativeName>
        <fullName evidence="5">Melibiase</fullName>
    </alternativeName>
</protein>
<keyword evidence="3 5" id="KW-0378">Hydrolase</keyword>
<keyword evidence="5" id="KW-1015">Disulfide bond</keyword>
<evidence type="ECO:0000256" key="1">
    <source>
        <dbReference type="ARBA" id="ARBA00009743"/>
    </source>
</evidence>
<keyword evidence="4 5" id="KW-0326">Glycosidase</keyword>
<sequence length="426" mass="45059">MSRLVLVPAVLIMVLLACLVAAVPVRHSGRLSAGGVAFAGVAATPPMGWNSWNSYGCGVDAGAVEREADALVASGMRDAGYRYVVVDDCWFYPRRASDGALQADPGRFPSGMAALAEYVHARGLRFGLYESPNARTCAQIGGTYPGSTGSAGHEAQDAATFAAWGVDFLKYDWCSTDSALPEQVAAFTRMRDALRATGRPIVYSINPNSDVAEPPPGAEYDWSGIATMWRTTNDAYPGWALRQGLTGHQGIREILDTTGPLAARTGPDHWLDPDMLVVGVTGVPGTRYPGLTRAEQRTQFGMWALLAAPLIAGNAPAYMDRATASLLTNPDVIAVDQDSLAAPATTVPGTAGRVWRRTISDGSVVVALWNPGDADARIETGLSAVRPPAANRCVARNLWTGTTFALDTTLGATVPAHDTELFRIAP</sequence>
<dbReference type="EC" id="3.2.1.22" evidence="5"/>
<proteinExistence type="inferred from homology"/>
<evidence type="ECO:0000313" key="7">
    <source>
        <dbReference type="EMBL" id="ATL70330.1"/>
    </source>
</evidence>
<dbReference type="PANTHER" id="PTHR11452:SF75">
    <property type="entry name" value="ALPHA-GALACTOSIDASE MEL1"/>
    <property type="match status" value="1"/>
</dbReference>
<dbReference type="KEGG" id="ntp:CRH09_33260"/>
<dbReference type="GO" id="GO:0005975">
    <property type="term" value="P:carbohydrate metabolic process"/>
    <property type="evidence" value="ECO:0007669"/>
    <property type="project" value="InterPro"/>
</dbReference>
<organism evidence="7 8">
    <name type="scientific">Nocardia terpenica</name>
    <dbReference type="NCBI Taxonomy" id="455432"/>
    <lineage>
        <taxon>Bacteria</taxon>
        <taxon>Bacillati</taxon>
        <taxon>Actinomycetota</taxon>
        <taxon>Actinomycetes</taxon>
        <taxon>Mycobacteriales</taxon>
        <taxon>Nocardiaceae</taxon>
        <taxon>Nocardia</taxon>
    </lineage>
</organism>